<proteinExistence type="predicted"/>
<gene>
    <name evidence="1" type="ORF">E5357_07495</name>
</gene>
<reference evidence="1" key="1">
    <citation type="submission" date="2019-04" db="EMBL/GenBank/DDBJ databases">
        <title>Microbes associate with the intestines of laboratory mice.</title>
        <authorList>
            <person name="Navarre W."/>
            <person name="Wong E."/>
            <person name="Huang K."/>
            <person name="Tropini C."/>
            <person name="Ng K."/>
            <person name="Yu B."/>
        </authorList>
    </citation>
    <scope>NUCLEOTIDE SEQUENCE</scope>
    <source>
        <strain evidence="1">NM72_1-8</strain>
    </source>
</reference>
<sequence length="117" mass="13704">MHEFEYHYSSSDIGNRLKVLRKSKKMTQEELAELLGVSTDSISNYENGKTTIMPEHLMEVCQIFNVSADYLLFNKKKLLFYNDIDYQVILDKIEQCNEFDLSRINKMIDILLNKSVA</sequence>
<dbReference type="Proteomes" id="UP000307720">
    <property type="component" value="Unassembled WGS sequence"/>
</dbReference>
<evidence type="ECO:0000313" key="1">
    <source>
        <dbReference type="EMBL" id="TGX98799.1"/>
    </source>
</evidence>
<protein>
    <submittedName>
        <fullName evidence="1">XRE family transcriptional regulator</fullName>
    </submittedName>
</protein>
<accession>A0AC61QZW7</accession>
<keyword evidence="2" id="KW-1185">Reference proteome</keyword>
<dbReference type="EMBL" id="SRZB01000013">
    <property type="protein sequence ID" value="TGX98799.1"/>
    <property type="molecule type" value="Genomic_DNA"/>
</dbReference>
<name>A0AC61QZW7_9FIRM</name>
<organism evidence="1 2">
    <name type="scientific">Hominisplanchenecus murintestinalis</name>
    <dbReference type="NCBI Taxonomy" id="2941517"/>
    <lineage>
        <taxon>Bacteria</taxon>
        <taxon>Bacillati</taxon>
        <taxon>Bacillota</taxon>
        <taxon>Clostridia</taxon>
        <taxon>Lachnospirales</taxon>
        <taxon>Lachnospiraceae</taxon>
        <taxon>Hominisplanchenecus</taxon>
    </lineage>
</organism>
<comment type="caution">
    <text evidence="1">The sequence shown here is derived from an EMBL/GenBank/DDBJ whole genome shotgun (WGS) entry which is preliminary data.</text>
</comment>
<evidence type="ECO:0000313" key="2">
    <source>
        <dbReference type="Proteomes" id="UP000307720"/>
    </source>
</evidence>